<keyword evidence="2" id="KW-1185">Reference proteome</keyword>
<reference evidence="1" key="1">
    <citation type="submission" date="2025-08" db="UniProtKB">
        <authorList>
            <consortium name="Ensembl"/>
        </authorList>
    </citation>
    <scope>IDENTIFICATION</scope>
</reference>
<name>A0A8C4Q977_EPTBU</name>
<dbReference type="AlphaFoldDB" id="A0A8C4Q977"/>
<reference evidence="1" key="2">
    <citation type="submission" date="2025-09" db="UniProtKB">
        <authorList>
            <consortium name="Ensembl"/>
        </authorList>
    </citation>
    <scope>IDENTIFICATION</scope>
</reference>
<dbReference type="GeneTree" id="ENSGT00930000152868"/>
<dbReference type="Ensembl" id="ENSEBUT00000012124.1">
    <property type="protein sequence ID" value="ENSEBUP00000011553.1"/>
    <property type="gene ID" value="ENSEBUG00000007408.1"/>
</dbReference>
<evidence type="ECO:0000313" key="2">
    <source>
        <dbReference type="Proteomes" id="UP000694388"/>
    </source>
</evidence>
<accession>A0A8C4Q977</accession>
<evidence type="ECO:0000313" key="1">
    <source>
        <dbReference type="Ensembl" id="ENSEBUP00000011553.1"/>
    </source>
</evidence>
<protein>
    <submittedName>
        <fullName evidence="1">Uncharacterized protein</fullName>
    </submittedName>
</protein>
<dbReference type="Proteomes" id="UP000694388">
    <property type="component" value="Unplaced"/>
</dbReference>
<proteinExistence type="predicted"/>
<organism evidence="1 2">
    <name type="scientific">Eptatretus burgeri</name>
    <name type="common">Inshore hagfish</name>
    <dbReference type="NCBI Taxonomy" id="7764"/>
    <lineage>
        <taxon>Eukaryota</taxon>
        <taxon>Metazoa</taxon>
        <taxon>Chordata</taxon>
        <taxon>Craniata</taxon>
        <taxon>Vertebrata</taxon>
        <taxon>Cyclostomata</taxon>
        <taxon>Myxini</taxon>
        <taxon>Myxiniformes</taxon>
        <taxon>Myxinidae</taxon>
        <taxon>Eptatretinae</taxon>
        <taxon>Eptatretus</taxon>
    </lineage>
</organism>
<sequence>MAEPHALYGMCSKADTYTARETCMDLSMAMYLRSSLAAVYSPRMVNVFSSLQPAMLRSSQGMYSAGHVGARRTSALFDAGRMPERACGTLDRSPGVFCRMIRMPILVWAISCHLMGSERNIAAVWGGLSGNEVSRFLAQAGGPHEWSGPIGAPDSDDDVWIRHCPSPRAAGPIKVGAVPLARSVCVSCSSTPPPRLRPHRHRHDPPPAPRLCLLVSAHTMSTPPAYLIPPTAPPSPSGLRPFSTQALPSRAQSPHLWLGPEATRPLSGTAPRSIPPQKKTCWWKVVFSGTQLPRS</sequence>